<reference evidence="10" key="1">
    <citation type="submission" date="2017-02" db="EMBL/GenBank/DDBJ databases">
        <authorList>
            <person name="Varghese N."/>
            <person name="Submissions S."/>
        </authorList>
    </citation>
    <scope>NUCLEOTIDE SEQUENCE [LARGE SCALE GENOMIC DNA]</scope>
    <source>
        <strain evidence="10">ATCC 27094</strain>
    </source>
</reference>
<feature type="transmembrane region" description="Helical" evidence="8">
    <location>
        <begin position="123"/>
        <end position="148"/>
    </location>
</feature>
<name>A0A1T4MTH7_9HYPH</name>
<protein>
    <recommendedName>
        <fullName evidence="11">AEC family transporter</fullName>
    </recommendedName>
</protein>
<keyword evidence="5 8" id="KW-0812">Transmembrane</keyword>
<feature type="transmembrane region" description="Helical" evidence="8">
    <location>
        <begin position="202"/>
        <end position="226"/>
    </location>
</feature>
<evidence type="ECO:0000256" key="3">
    <source>
        <dbReference type="ARBA" id="ARBA00022448"/>
    </source>
</evidence>
<sequence length="319" mass="33559">MKAILEIIVPVFGMVAVGWVIGRTSLLRPEGLRGLTNVTFYAFFPALLFRSMSHVRIDALSPDILIVFFGAGLILYFLMLLLARVLGLRFSERAVFALSATFCNGVGIGIPFVSYAFGEKGLVPLLMIISVNSLAMLTLSSFLMEIGAQGAGQTHLLRKLGGAALAMLKHPVLPPIFAGLAWSEITALVPGLGTPVVIDRVLQGLATAAAPCGLIMAGASLAHVGLKEHWQTAAVTAVFKLVALPLMVWTAGRYLFALDPLWLTVATLNAAMPAGANVYLVAQLYRTGVGLATNAVVLSTGASIVTLSVTLLLLGVHPG</sequence>
<dbReference type="STRING" id="225324.SAMN02745126_01959"/>
<evidence type="ECO:0000256" key="6">
    <source>
        <dbReference type="ARBA" id="ARBA00022989"/>
    </source>
</evidence>
<keyword evidence="10" id="KW-1185">Reference proteome</keyword>
<evidence type="ECO:0000256" key="7">
    <source>
        <dbReference type="ARBA" id="ARBA00023136"/>
    </source>
</evidence>
<keyword evidence="7 8" id="KW-0472">Membrane</keyword>
<dbReference type="GO" id="GO:0055085">
    <property type="term" value="P:transmembrane transport"/>
    <property type="evidence" value="ECO:0007669"/>
    <property type="project" value="InterPro"/>
</dbReference>
<feature type="transmembrane region" description="Helical" evidence="8">
    <location>
        <begin position="262"/>
        <end position="282"/>
    </location>
</feature>
<dbReference type="Proteomes" id="UP000190092">
    <property type="component" value="Unassembled WGS sequence"/>
</dbReference>
<evidence type="ECO:0000256" key="2">
    <source>
        <dbReference type="ARBA" id="ARBA00010145"/>
    </source>
</evidence>
<feature type="transmembrane region" description="Helical" evidence="8">
    <location>
        <begin position="238"/>
        <end position="256"/>
    </location>
</feature>
<feature type="transmembrane region" description="Helical" evidence="8">
    <location>
        <begin position="34"/>
        <end position="52"/>
    </location>
</feature>
<accession>A0A1T4MTH7</accession>
<feature type="transmembrane region" description="Helical" evidence="8">
    <location>
        <begin position="294"/>
        <end position="316"/>
    </location>
</feature>
<evidence type="ECO:0000313" key="9">
    <source>
        <dbReference type="EMBL" id="SJZ70134.1"/>
    </source>
</evidence>
<dbReference type="InterPro" id="IPR038770">
    <property type="entry name" value="Na+/solute_symporter_sf"/>
</dbReference>
<evidence type="ECO:0000256" key="1">
    <source>
        <dbReference type="ARBA" id="ARBA00004651"/>
    </source>
</evidence>
<evidence type="ECO:0000256" key="4">
    <source>
        <dbReference type="ARBA" id="ARBA00022475"/>
    </source>
</evidence>
<evidence type="ECO:0000256" key="5">
    <source>
        <dbReference type="ARBA" id="ARBA00022692"/>
    </source>
</evidence>
<gene>
    <name evidence="9" type="ORF">SAMN02745126_01959</name>
</gene>
<evidence type="ECO:0000256" key="8">
    <source>
        <dbReference type="SAM" id="Phobius"/>
    </source>
</evidence>
<feature type="transmembrane region" description="Helical" evidence="8">
    <location>
        <begin position="64"/>
        <end position="83"/>
    </location>
</feature>
<feature type="transmembrane region" description="Helical" evidence="8">
    <location>
        <begin position="95"/>
        <end position="117"/>
    </location>
</feature>
<evidence type="ECO:0008006" key="11">
    <source>
        <dbReference type="Google" id="ProtNLM"/>
    </source>
</evidence>
<dbReference type="InterPro" id="IPR004776">
    <property type="entry name" value="Mem_transp_PIN-like"/>
</dbReference>
<dbReference type="EMBL" id="FUWJ01000002">
    <property type="protein sequence ID" value="SJZ70134.1"/>
    <property type="molecule type" value="Genomic_DNA"/>
</dbReference>
<dbReference type="PANTHER" id="PTHR36838">
    <property type="entry name" value="AUXIN EFFLUX CARRIER FAMILY PROTEIN"/>
    <property type="match status" value="1"/>
</dbReference>
<keyword evidence="4" id="KW-1003">Cell membrane</keyword>
<feature type="transmembrane region" description="Helical" evidence="8">
    <location>
        <begin position="6"/>
        <end position="22"/>
    </location>
</feature>
<keyword evidence="3" id="KW-0813">Transport</keyword>
<dbReference type="PANTHER" id="PTHR36838:SF1">
    <property type="entry name" value="SLR1864 PROTEIN"/>
    <property type="match status" value="1"/>
</dbReference>
<dbReference type="Gene3D" id="1.20.1530.20">
    <property type="match status" value="1"/>
</dbReference>
<organism evidence="9 10">
    <name type="scientific">Enhydrobacter aerosaccus</name>
    <dbReference type="NCBI Taxonomy" id="225324"/>
    <lineage>
        <taxon>Bacteria</taxon>
        <taxon>Pseudomonadati</taxon>
        <taxon>Pseudomonadota</taxon>
        <taxon>Alphaproteobacteria</taxon>
        <taxon>Hyphomicrobiales</taxon>
        <taxon>Enhydrobacter</taxon>
    </lineage>
</organism>
<comment type="subcellular location">
    <subcellularLocation>
        <location evidence="1">Cell membrane</location>
        <topology evidence="1">Multi-pass membrane protein</topology>
    </subcellularLocation>
</comment>
<dbReference type="Pfam" id="PF03547">
    <property type="entry name" value="Mem_trans"/>
    <property type="match status" value="1"/>
</dbReference>
<comment type="similarity">
    <text evidence="2">Belongs to the auxin efflux carrier (TC 2.A.69) family.</text>
</comment>
<keyword evidence="6 8" id="KW-1133">Transmembrane helix</keyword>
<dbReference type="GO" id="GO:0005886">
    <property type="term" value="C:plasma membrane"/>
    <property type="evidence" value="ECO:0007669"/>
    <property type="project" value="UniProtKB-SubCell"/>
</dbReference>
<evidence type="ECO:0000313" key="10">
    <source>
        <dbReference type="Proteomes" id="UP000190092"/>
    </source>
</evidence>
<dbReference type="AlphaFoldDB" id="A0A1T4MTH7"/>
<proteinExistence type="inferred from homology"/>